<sequence length="79" mass="9109">MARGDRAFPLENLVPYFRGGRFAMIAIRGRRYGVPQLDRQVERYIAMADHYMAAAVATVRLRRQREQEEAASPESRSQP</sequence>
<comment type="caution">
    <text evidence="1">The sequence shown here is derived from an EMBL/GenBank/DDBJ whole genome shotgun (WGS) entry which is preliminary data.</text>
</comment>
<dbReference type="RefSeq" id="WP_338205529.1">
    <property type="nucleotide sequence ID" value="NZ_JAEKNR010000242.1"/>
</dbReference>
<protein>
    <submittedName>
        <fullName evidence="1">Uncharacterized protein</fullName>
    </submittedName>
</protein>
<dbReference type="Proteomes" id="UP000612893">
    <property type="component" value="Unassembled WGS sequence"/>
</dbReference>
<reference evidence="1" key="1">
    <citation type="submission" date="2020-10" db="EMBL/GenBank/DDBJ databases">
        <title>Ca. Dormibacterota MAGs.</title>
        <authorList>
            <person name="Montgomery K."/>
        </authorList>
    </citation>
    <scope>NUCLEOTIDE SEQUENCE [LARGE SCALE GENOMIC DNA]</scope>
    <source>
        <strain evidence="1">SC8812_S17_10</strain>
    </source>
</reference>
<proteinExistence type="predicted"/>
<keyword evidence="2" id="KW-1185">Reference proteome</keyword>
<name>A0A934KEZ5_9BACT</name>
<dbReference type="EMBL" id="JAEKNR010000242">
    <property type="protein sequence ID" value="MBJ7601328.1"/>
    <property type="molecule type" value="Genomic_DNA"/>
</dbReference>
<evidence type="ECO:0000313" key="2">
    <source>
        <dbReference type="Proteomes" id="UP000612893"/>
    </source>
</evidence>
<evidence type="ECO:0000313" key="1">
    <source>
        <dbReference type="EMBL" id="MBJ7601328.1"/>
    </source>
</evidence>
<organism evidence="1 2">
    <name type="scientific">Candidatus Nephthysia bennettiae</name>
    <dbReference type="NCBI Taxonomy" id="3127016"/>
    <lineage>
        <taxon>Bacteria</taxon>
        <taxon>Bacillati</taxon>
        <taxon>Candidatus Dormiibacterota</taxon>
        <taxon>Candidatus Dormibacteria</taxon>
        <taxon>Candidatus Dormibacterales</taxon>
        <taxon>Candidatus Dormibacteraceae</taxon>
        <taxon>Candidatus Nephthysia</taxon>
    </lineage>
</organism>
<accession>A0A934KEZ5</accession>
<dbReference type="AlphaFoldDB" id="A0A934KEZ5"/>
<gene>
    <name evidence="1" type="ORF">JF922_25055</name>
</gene>